<comment type="catalytic activity">
    <reaction evidence="7">
        <text>L-tyrosyl-[protein] + ATP = O-(5'-adenylyl)-L-tyrosyl-[protein] + diphosphate</text>
        <dbReference type="Rhea" id="RHEA:54288"/>
        <dbReference type="Rhea" id="RHEA-COMP:10136"/>
        <dbReference type="Rhea" id="RHEA-COMP:13846"/>
        <dbReference type="ChEBI" id="CHEBI:30616"/>
        <dbReference type="ChEBI" id="CHEBI:33019"/>
        <dbReference type="ChEBI" id="CHEBI:46858"/>
        <dbReference type="ChEBI" id="CHEBI:83624"/>
        <dbReference type="EC" id="2.7.7.108"/>
    </reaction>
</comment>
<keyword evidence="2" id="KW-0548">Nucleotidyltransferase</keyword>
<dbReference type="EC" id="2.7.7.108" evidence="5"/>
<keyword evidence="4" id="KW-0067">ATP-binding</keyword>
<comment type="caution">
    <text evidence="10">The sequence shown here is derived from an EMBL/GenBank/DDBJ whole genome shotgun (WGS) entry which is preliminary data.</text>
</comment>
<dbReference type="InterPro" id="IPR003812">
    <property type="entry name" value="Fido"/>
</dbReference>
<dbReference type="Pfam" id="PF02661">
    <property type="entry name" value="Fic"/>
    <property type="match status" value="1"/>
</dbReference>
<protein>
    <recommendedName>
        <fullName evidence="5">protein adenylyltransferase</fullName>
        <ecNumber evidence="5">2.7.7.108</ecNumber>
    </recommendedName>
</protein>
<dbReference type="SUPFAM" id="SSF140931">
    <property type="entry name" value="Fic-like"/>
    <property type="match status" value="1"/>
</dbReference>
<feature type="domain" description="Fido" evidence="9">
    <location>
        <begin position="51"/>
        <end position="214"/>
    </location>
</feature>
<evidence type="ECO:0000256" key="7">
    <source>
        <dbReference type="ARBA" id="ARBA00048696"/>
    </source>
</evidence>
<evidence type="ECO:0000256" key="5">
    <source>
        <dbReference type="ARBA" id="ARBA00034531"/>
    </source>
</evidence>
<dbReference type="PROSITE" id="PS51459">
    <property type="entry name" value="FIDO"/>
    <property type="match status" value="1"/>
</dbReference>
<evidence type="ECO:0000256" key="4">
    <source>
        <dbReference type="ARBA" id="ARBA00022840"/>
    </source>
</evidence>
<gene>
    <name evidence="10" type="ORF">ROI90_16455</name>
</gene>
<keyword evidence="3" id="KW-0547">Nucleotide-binding</keyword>
<evidence type="ECO:0000259" key="9">
    <source>
        <dbReference type="PROSITE" id="PS51459"/>
    </source>
</evidence>
<proteinExistence type="predicted"/>
<feature type="region of interest" description="Disordered" evidence="8">
    <location>
        <begin position="416"/>
        <end position="439"/>
    </location>
</feature>
<dbReference type="PANTHER" id="PTHR39560:SF1">
    <property type="entry name" value="PROTEIN ADENYLYLTRANSFERASE FIC-RELATED"/>
    <property type="match status" value="1"/>
</dbReference>
<dbReference type="RefSeq" id="WP_315999456.1">
    <property type="nucleotide sequence ID" value="NZ_JAWDJT010000012.1"/>
</dbReference>
<dbReference type="Gene3D" id="1.10.3290.10">
    <property type="entry name" value="Fido-like domain"/>
    <property type="match status" value="1"/>
</dbReference>
<dbReference type="EMBL" id="JAWDJT010000012">
    <property type="protein sequence ID" value="MDU0371998.1"/>
    <property type="molecule type" value="Genomic_DNA"/>
</dbReference>
<dbReference type="InterPro" id="IPR036597">
    <property type="entry name" value="Fido-like_dom_sf"/>
</dbReference>
<keyword evidence="11" id="KW-1185">Reference proteome</keyword>
<evidence type="ECO:0000256" key="6">
    <source>
        <dbReference type="ARBA" id="ARBA00047939"/>
    </source>
</evidence>
<dbReference type="Proteomes" id="UP001250698">
    <property type="component" value="Unassembled WGS sequence"/>
</dbReference>
<comment type="catalytic activity">
    <reaction evidence="6">
        <text>L-threonyl-[protein] + ATP = 3-O-(5'-adenylyl)-L-threonyl-[protein] + diphosphate</text>
        <dbReference type="Rhea" id="RHEA:54292"/>
        <dbReference type="Rhea" id="RHEA-COMP:11060"/>
        <dbReference type="Rhea" id="RHEA-COMP:13847"/>
        <dbReference type="ChEBI" id="CHEBI:30013"/>
        <dbReference type="ChEBI" id="CHEBI:30616"/>
        <dbReference type="ChEBI" id="CHEBI:33019"/>
        <dbReference type="ChEBI" id="CHEBI:138113"/>
        <dbReference type="EC" id="2.7.7.108"/>
    </reaction>
</comment>
<feature type="compositionally biased region" description="Polar residues" evidence="8">
    <location>
        <begin position="416"/>
        <end position="427"/>
    </location>
</feature>
<organism evidence="10 11">
    <name type="scientific">Hymenobacter endophyticus</name>
    <dbReference type="NCBI Taxonomy" id="3076335"/>
    <lineage>
        <taxon>Bacteria</taxon>
        <taxon>Pseudomonadati</taxon>
        <taxon>Bacteroidota</taxon>
        <taxon>Cytophagia</taxon>
        <taxon>Cytophagales</taxon>
        <taxon>Hymenobacteraceae</taxon>
        <taxon>Hymenobacter</taxon>
    </lineage>
</organism>
<reference evidence="10 11" key="1">
    <citation type="submission" date="2023-10" db="EMBL/GenBank/DDBJ databases">
        <title>Hymenobacter endophyticus sp. nov., an isolate from the leaf tissues of wheat.</title>
        <authorList>
            <person name="Dai Y."/>
        </authorList>
    </citation>
    <scope>NUCLEOTIDE SEQUENCE [LARGE SCALE GENOMIC DNA]</scope>
    <source>
        <strain evidence="10 11">ZK17L-C2</strain>
    </source>
</reference>
<evidence type="ECO:0000256" key="3">
    <source>
        <dbReference type="ARBA" id="ARBA00022741"/>
    </source>
</evidence>
<accession>A0ABU3TKU9</accession>
<evidence type="ECO:0000256" key="2">
    <source>
        <dbReference type="ARBA" id="ARBA00022695"/>
    </source>
</evidence>
<keyword evidence="1" id="KW-0808">Transferase</keyword>
<evidence type="ECO:0000313" key="11">
    <source>
        <dbReference type="Proteomes" id="UP001250698"/>
    </source>
</evidence>
<name>A0ABU3TKU9_9BACT</name>
<sequence>MNLDYNRYGNSLPENKVGAGSAEQLARAERIAGDFRRMQLETGLVEVKGSLDTQHLKQLHSHVMKDVYDWAGQTRQEQQHERERLSGSLQRGRIETISYAPAAEVGPRLDALSNQLKGENMLRGNTAENFAGRAAHYFDQLNFIQPFRAGNEQTLMAGMTVLAKQAGYDLKFDQIKPEDLRRAGDEALRNVGESRAGQGSEQYRLRELTALFERVTVPLPGVQAEAARHPVMRGPVQEPAEVSQQMRDAQRAVHQHGRNVVDTYAIIAVQGDVSRVRVEDTYRALNQVSRGEQIREGAPLLNDAARYVEKNNPFHVESAQPLQQALRKLQELQPAFEGQRTRDAFTQASTTVENTLWGNGSRLEAQEVRRAADTVSRGDLLSPDQMRRLDGAMQTAYLASSRSGDQEARTALQVMGRTSQQLLQPTPLTRDGPAFDRER</sequence>
<dbReference type="PANTHER" id="PTHR39560">
    <property type="entry name" value="PROTEIN ADENYLYLTRANSFERASE FIC-RELATED"/>
    <property type="match status" value="1"/>
</dbReference>
<evidence type="ECO:0000256" key="1">
    <source>
        <dbReference type="ARBA" id="ARBA00022679"/>
    </source>
</evidence>
<evidence type="ECO:0000256" key="8">
    <source>
        <dbReference type="SAM" id="MobiDB-lite"/>
    </source>
</evidence>
<evidence type="ECO:0000313" key="10">
    <source>
        <dbReference type="EMBL" id="MDU0371998.1"/>
    </source>
</evidence>